<evidence type="ECO:0000313" key="2">
    <source>
        <dbReference type="EMBL" id="KZL15859.1"/>
    </source>
</evidence>
<name>A0A165W2A7_9HYPH</name>
<organism evidence="2 3">
    <name type="scientific">Pseudovibrio axinellae</name>
    <dbReference type="NCBI Taxonomy" id="989403"/>
    <lineage>
        <taxon>Bacteria</taxon>
        <taxon>Pseudomonadati</taxon>
        <taxon>Pseudomonadota</taxon>
        <taxon>Alphaproteobacteria</taxon>
        <taxon>Hyphomicrobiales</taxon>
        <taxon>Stappiaceae</taxon>
        <taxon>Pseudovibrio</taxon>
    </lineage>
</organism>
<keyword evidence="2" id="KW-0808">Transferase</keyword>
<dbReference type="GO" id="GO:0016757">
    <property type="term" value="F:glycosyltransferase activity"/>
    <property type="evidence" value="ECO:0007669"/>
    <property type="project" value="UniProtKB-KW"/>
</dbReference>
<keyword evidence="3" id="KW-1185">Reference proteome</keyword>
<dbReference type="Gene3D" id="3.90.550.10">
    <property type="entry name" value="Spore Coat Polysaccharide Biosynthesis Protein SpsA, Chain A"/>
    <property type="match status" value="1"/>
</dbReference>
<dbReference type="PANTHER" id="PTHR43685">
    <property type="entry name" value="GLYCOSYLTRANSFERASE"/>
    <property type="match status" value="1"/>
</dbReference>
<dbReference type="InterPro" id="IPR001173">
    <property type="entry name" value="Glyco_trans_2-like"/>
</dbReference>
<protein>
    <submittedName>
        <fullName evidence="2">Putative glycosyltransferase EpsH</fullName>
        <ecNumber evidence="2">2.4.-.-</ecNumber>
    </submittedName>
</protein>
<reference evidence="2 3" key="1">
    <citation type="journal article" date="2016" name="Front. Microbiol.">
        <title>Comparative Genomic Analysis Reveals a Diverse Repertoire of Genes Involved in Prokaryote-Eukaryote Interactions within the Pseudovibrio Genus.</title>
        <authorList>
            <person name="Romano S."/>
            <person name="Fernandez-Guerra A."/>
            <person name="Reen F.J."/>
            <person name="Glockner F.O."/>
            <person name="Crowley S.P."/>
            <person name="O'Sullivan O."/>
            <person name="Cotter P.D."/>
            <person name="Adams C."/>
            <person name="Dobson A.D."/>
            <person name="O'Gara F."/>
        </authorList>
    </citation>
    <scope>NUCLEOTIDE SEQUENCE [LARGE SCALE GENOMIC DNA]</scope>
    <source>
        <strain evidence="2 3">Ad2</strain>
    </source>
</reference>
<dbReference type="SUPFAM" id="SSF53448">
    <property type="entry name" value="Nucleotide-diphospho-sugar transferases"/>
    <property type="match status" value="1"/>
</dbReference>
<dbReference type="InterPro" id="IPR029044">
    <property type="entry name" value="Nucleotide-diphossugar_trans"/>
</dbReference>
<dbReference type="EMBL" id="LMCB01000057">
    <property type="protein sequence ID" value="KZL15859.1"/>
    <property type="molecule type" value="Genomic_DNA"/>
</dbReference>
<dbReference type="STRING" id="989403.SAMN05421798_1316"/>
<evidence type="ECO:0000313" key="3">
    <source>
        <dbReference type="Proteomes" id="UP000076577"/>
    </source>
</evidence>
<dbReference type="Proteomes" id="UP000076577">
    <property type="component" value="Unassembled WGS sequence"/>
</dbReference>
<dbReference type="EC" id="2.4.-.-" evidence="2"/>
<dbReference type="AlphaFoldDB" id="A0A165W2A7"/>
<accession>A0A165W2A7</accession>
<sequence>MPPLKPLISYLLTVFNKEVELPETLACLRNQSGLEGAHIEFVFADDCSTDQSVEYLKAQSRSDPRIKIITNQTNCGPSVRINQAAEHANGSYFLPMDADDFLPLNGTRMLLDVSGDKGAPVVFGGSQRGFVPDGQIDQNVMVTVSHDPLAYCARKKIVHMGFLSDAALWNRVGGADERIFIQDQSLALRLSAEASRLAYIHDTTYWLRPRDGNNLSNNTDQQHHDRFLSALYQLENTDISLEAKQYLVNQVISARWKLVRDRGKFGSLLTEQFLSYVTNRLLPHMSIPKSKLKKYEYQMLHIKGVRRTPQSLHHGMIN</sequence>
<keyword evidence="2" id="KW-0328">Glycosyltransferase</keyword>
<dbReference type="PANTHER" id="PTHR43685:SF2">
    <property type="entry name" value="GLYCOSYLTRANSFERASE 2-LIKE DOMAIN-CONTAINING PROTEIN"/>
    <property type="match status" value="1"/>
</dbReference>
<proteinExistence type="predicted"/>
<evidence type="ECO:0000259" key="1">
    <source>
        <dbReference type="Pfam" id="PF00535"/>
    </source>
</evidence>
<dbReference type="Pfam" id="PF00535">
    <property type="entry name" value="Glycos_transf_2"/>
    <property type="match status" value="1"/>
</dbReference>
<gene>
    <name evidence="2" type="primary">epsH_1</name>
    <name evidence="2" type="ORF">PsAD2_03504</name>
</gene>
<comment type="caution">
    <text evidence="2">The sequence shown here is derived from an EMBL/GenBank/DDBJ whole genome shotgun (WGS) entry which is preliminary data.</text>
</comment>
<dbReference type="PATRIC" id="fig|989403.3.peg.3780"/>
<feature type="domain" description="Glycosyltransferase 2-like" evidence="1">
    <location>
        <begin position="12"/>
        <end position="157"/>
    </location>
</feature>
<dbReference type="CDD" id="cd00761">
    <property type="entry name" value="Glyco_tranf_GTA_type"/>
    <property type="match status" value="1"/>
</dbReference>
<dbReference type="InterPro" id="IPR050834">
    <property type="entry name" value="Glycosyltransf_2"/>
</dbReference>